<evidence type="ECO:0000313" key="2">
    <source>
        <dbReference type="EMBL" id="NIJ03027.1"/>
    </source>
</evidence>
<dbReference type="EMBL" id="JAAOZD010000008">
    <property type="protein sequence ID" value="NIJ03027.1"/>
    <property type="molecule type" value="Genomic_DNA"/>
</dbReference>
<organism evidence="2 3">
    <name type="scientific">Paenarthrobacter ilicis</name>
    <dbReference type="NCBI Taxonomy" id="43665"/>
    <lineage>
        <taxon>Bacteria</taxon>
        <taxon>Bacillati</taxon>
        <taxon>Actinomycetota</taxon>
        <taxon>Actinomycetes</taxon>
        <taxon>Micrococcales</taxon>
        <taxon>Micrococcaceae</taxon>
        <taxon>Paenarthrobacter</taxon>
    </lineage>
</organism>
<proteinExistence type="predicted"/>
<keyword evidence="1" id="KW-1133">Transmembrane helix</keyword>
<comment type="caution">
    <text evidence="2">The sequence shown here is derived from an EMBL/GenBank/DDBJ whole genome shotgun (WGS) entry which is preliminary data.</text>
</comment>
<feature type="transmembrane region" description="Helical" evidence="1">
    <location>
        <begin position="103"/>
        <end position="123"/>
    </location>
</feature>
<evidence type="ECO:0000313" key="3">
    <source>
        <dbReference type="Proteomes" id="UP000802392"/>
    </source>
</evidence>
<feature type="transmembrane region" description="Helical" evidence="1">
    <location>
        <begin position="51"/>
        <end position="75"/>
    </location>
</feature>
<evidence type="ECO:0000256" key="1">
    <source>
        <dbReference type="SAM" id="Phobius"/>
    </source>
</evidence>
<dbReference type="RefSeq" id="WP_167268893.1">
    <property type="nucleotide sequence ID" value="NZ_BAAAVO010000011.1"/>
</dbReference>
<keyword evidence="1" id="KW-0812">Transmembrane</keyword>
<protein>
    <submittedName>
        <fullName evidence="2">Branched-subunit amino acid transport protein AzlD</fullName>
    </submittedName>
</protein>
<name>A0ABX0TKL2_9MICC</name>
<dbReference type="Proteomes" id="UP000802392">
    <property type="component" value="Unassembled WGS sequence"/>
</dbReference>
<gene>
    <name evidence="2" type="ORF">FHR86_003375</name>
</gene>
<reference evidence="2 3" key="1">
    <citation type="submission" date="2020-03" db="EMBL/GenBank/DDBJ databases">
        <title>Genomic Encyclopedia of Type Strains, Phase III (KMG-III): the genomes of soil and plant-associated and newly described type strains.</title>
        <authorList>
            <person name="Whitman W."/>
        </authorList>
    </citation>
    <scope>NUCLEOTIDE SEQUENCE [LARGE SCALE GENOMIC DNA]</scope>
    <source>
        <strain evidence="2 3">CECT 4207</strain>
    </source>
</reference>
<feature type="transmembrane region" description="Helical" evidence="1">
    <location>
        <begin position="129"/>
        <end position="153"/>
    </location>
</feature>
<keyword evidence="3" id="KW-1185">Reference proteome</keyword>
<keyword evidence="1" id="KW-0472">Membrane</keyword>
<accession>A0ABX0TKL2</accession>
<sequence length="164" mass="17773">MTVLNPTEIFRGQFIKARPVSWKSLRWPEIALFGASLLPGALMLLLNVSTIAVGAVLTATSIITGLTFTMAMRFWERRVDISSAKQTAGYLQRKALVDEMGTHLIWTVLVGVASTAWSAFGALVSGPNLAPWATGVCATLLTYQLLMVVEALLKLYTSSIELGQ</sequence>